<dbReference type="EMBL" id="MPUH01000070">
    <property type="protein sequence ID" value="OMJ92023.1"/>
    <property type="molecule type" value="Genomic_DNA"/>
</dbReference>
<protein>
    <submittedName>
        <fullName evidence="2">Uncharacterized protein</fullName>
    </submittedName>
</protein>
<feature type="region of interest" description="Disordered" evidence="1">
    <location>
        <begin position="200"/>
        <end position="225"/>
    </location>
</feature>
<sequence length="283" mass="32852">MNIPIIPTALEKTISISQDDMEYINLAKSLYKSQSQTSEKLESLKRIIKILKKKINLSPSKNTIWDFPISHPLSQILPSETATLQSLTQEGFKILELKKTLHNLINKNKEFITILSELKYLHMKKTEKILSYRSAMLRIKRKIACVNKKNSEIKEKILKIHRSEGTLKTLEKQKQLRDLQKTPTEETCRKLLLKTALQKHKSPEPQAFSTPTHRRTKKKRENQEAELPLVHEKTQERCVPEILRRFSLENISEIPKLTDSFSDITQDLLPYLACGNYVNLNTP</sequence>
<comment type="caution">
    <text evidence="2">The sequence shown here is derived from an EMBL/GenBank/DDBJ whole genome shotgun (WGS) entry which is preliminary data.</text>
</comment>
<accession>A0A1R2CSS7</accession>
<gene>
    <name evidence="2" type="ORF">SteCoe_5342</name>
</gene>
<evidence type="ECO:0000313" key="2">
    <source>
        <dbReference type="EMBL" id="OMJ92023.1"/>
    </source>
</evidence>
<dbReference type="Proteomes" id="UP000187209">
    <property type="component" value="Unassembled WGS sequence"/>
</dbReference>
<evidence type="ECO:0000313" key="3">
    <source>
        <dbReference type="Proteomes" id="UP000187209"/>
    </source>
</evidence>
<name>A0A1R2CSS7_9CILI</name>
<organism evidence="2 3">
    <name type="scientific">Stentor coeruleus</name>
    <dbReference type="NCBI Taxonomy" id="5963"/>
    <lineage>
        <taxon>Eukaryota</taxon>
        <taxon>Sar</taxon>
        <taxon>Alveolata</taxon>
        <taxon>Ciliophora</taxon>
        <taxon>Postciliodesmatophora</taxon>
        <taxon>Heterotrichea</taxon>
        <taxon>Heterotrichida</taxon>
        <taxon>Stentoridae</taxon>
        <taxon>Stentor</taxon>
    </lineage>
</organism>
<dbReference type="AlphaFoldDB" id="A0A1R2CSS7"/>
<proteinExistence type="predicted"/>
<evidence type="ECO:0000256" key="1">
    <source>
        <dbReference type="SAM" id="MobiDB-lite"/>
    </source>
</evidence>
<keyword evidence="3" id="KW-1185">Reference proteome</keyword>
<reference evidence="2 3" key="1">
    <citation type="submission" date="2016-11" db="EMBL/GenBank/DDBJ databases">
        <title>The macronuclear genome of Stentor coeruleus: a giant cell with tiny introns.</title>
        <authorList>
            <person name="Slabodnick M."/>
            <person name="Ruby J.G."/>
            <person name="Reiff S.B."/>
            <person name="Swart E.C."/>
            <person name="Gosai S."/>
            <person name="Prabakaran S."/>
            <person name="Witkowska E."/>
            <person name="Larue G.E."/>
            <person name="Fisher S."/>
            <person name="Freeman R.M."/>
            <person name="Gunawardena J."/>
            <person name="Chu W."/>
            <person name="Stover N.A."/>
            <person name="Gregory B.D."/>
            <person name="Nowacki M."/>
            <person name="Derisi J."/>
            <person name="Roy S.W."/>
            <person name="Marshall W.F."/>
            <person name="Sood P."/>
        </authorList>
    </citation>
    <scope>NUCLEOTIDE SEQUENCE [LARGE SCALE GENOMIC DNA]</scope>
    <source>
        <strain evidence="2">WM001</strain>
    </source>
</reference>